<evidence type="ECO:0000256" key="2">
    <source>
        <dbReference type="ARBA" id="ARBA00022631"/>
    </source>
</evidence>
<dbReference type="AlphaFoldDB" id="A0A4R6YMN5"/>
<protein>
    <recommendedName>
        <fullName evidence="3">Probable allantoicase</fullName>
        <ecNumber evidence="3">3.5.3.4</ecNumber>
    </recommendedName>
    <alternativeName>
        <fullName evidence="3">Allantoate amidinohydrolase</fullName>
    </alternativeName>
</protein>
<dbReference type="HAMAP" id="MF_00813">
    <property type="entry name" value="Allantoicase"/>
    <property type="match status" value="1"/>
</dbReference>
<evidence type="ECO:0000256" key="1">
    <source>
        <dbReference type="ARBA" id="ARBA00009242"/>
    </source>
</evidence>
<dbReference type="EMBL" id="SNZH01000019">
    <property type="protein sequence ID" value="TDR38718.1"/>
    <property type="molecule type" value="Genomic_DNA"/>
</dbReference>
<dbReference type="NCBIfam" id="TIGR02961">
    <property type="entry name" value="allantoicase"/>
    <property type="match status" value="1"/>
</dbReference>
<keyword evidence="3" id="KW-0378">Hydrolase</keyword>
<dbReference type="Pfam" id="PF03561">
    <property type="entry name" value="Allantoicase"/>
    <property type="match status" value="2"/>
</dbReference>
<dbReference type="EC" id="3.5.3.4" evidence="3"/>
<accession>A0A4R6YMN5</accession>
<comment type="similarity">
    <text evidence="1 3">Belongs to the allantoicase family.</text>
</comment>
<proteinExistence type="inferred from homology"/>
<keyword evidence="2 3" id="KW-0659">Purine metabolism</keyword>
<evidence type="ECO:0000313" key="6">
    <source>
        <dbReference type="Proteomes" id="UP000295293"/>
    </source>
</evidence>
<dbReference type="InterPro" id="IPR008979">
    <property type="entry name" value="Galactose-bd-like_sf"/>
</dbReference>
<dbReference type="Gene3D" id="2.60.120.260">
    <property type="entry name" value="Galactose-binding domain-like"/>
    <property type="match status" value="2"/>
</dbReference>
<dbReference type="GO" id="GO:0000256">
    <property type="term" value="P:allantoin catabolic process"/>
    <property type="evidence" value="ECO:0007669"/>
    <property type="project" value="UniProtKB-UniRule"/>
</dbReference>
<evidence type="ECO:0000313" key="5">
    <source>
        <dbReference type="EMBL" id="TDR38718.1"/>
    </source>
</evidence>
<feature type="domain" description="Allantoicase" evidence="4">
    <location>
        <begin position="193"/>
        <end position="335"/>
    </location>
</feature>
<dbReference type="UniPathway" id="UPA00395">
    <property type="reaction ID" value="UER00654"/>
</dbReference>
<comment type="catalytic activity">
    <reaction evidence="3">
        <text>allantoate + H2O = (S)-ureidoglycolate + urea</text>
        <dbReference type="Rhea" id="RHEA:11016"/>
        <dbReference type="ChEBI" id="CHEBI:15377"/>
        <dbReference type="ChEBI" id="CHEBI:16199"/>
        <dbReference type="ChEBI" id="CHEBI:17536"/>
        <dbReference type="ChEBI" id="CHEBI:57296"/>
        <dbReference type="EC" id="3.5.3.4"/>
    </reaction>
</comment>
<dbReference type="PIRSF" id="PIRSF016516">
    <property type="entry name" value="Allantoicase"/>
    <property type="match status" value="1"/>
</dbReference>
<name>A0A4R6YMN5_9GAMM</name>
<dbReference type="SUPFAM" id="SSF49785">
    <property type="entry name" value="Galactose-binding domain-like"/>
    <property type="match status" value="2"/>
</dbReference>
<feature type="domain" description="Allantoicase" evidence="4">
    <location>
        <begin position="26"/>
        <end position="172"/>
    </location>
</feature>
<gene>
    <name evidence="3" type="primary">alc</name>
    <name evidence="5" type="ORF">DFR29_11946</name>
</gene>
<reference evidence="5 6" key="1">
    <citation type="submission" date="2019-03" db="EMBL/GenBank/DDBJ databases">
        <title>Genomic Encyclopedia of Type Strains, Phase IV (KMG-IV): sequencing the most valuable type-strain genomes for metagenomic binning, comparative biology and taxonomic classification.</title>
        <authorList>
            <person name="Goeker M."/>
        </authorList>
    </citation>
    <scope>NUCLEOTIDE SEQUENCE [LARGE SCALE GENOMIC DNA]</scope>
    <source>
        <strain evidence="5 6">DSM 21667</strain>
    </source>
</reference>
<dbReference type="GO" id="GO:0006144">
    <property type="term" value="P:purine nucleobase metabolic process"/>
    <property type="evidence" value="ECO:0007669"/>
    <property type="project" value="UniProtKB-KW"/>
</dbReference>
<sequence length="336" mass="36715">MAVAAADPNAPDFVRRYVNLADARLGAAALAASDDFFADKSRMLNPDPAVFIPGKYDDNGKWMDGWESRRKRISGHDWCVVRLARPGRIHGVDLDTSHFTGNYPPAASLEACYLIGSDPDERTEWTPLLPSVNLTGNSHHYFAVSDDTPCTHLRVNLYPDGGLARLRVYATPKFGGESDGDDGLTDLVAALNGGTVVAANNEHFGPASRLLLPGRGLNMGDGWETRRRREPGNDWCVIALALPGIVESIEVDTAHFKGNYPDRCSLQGAQVTGGTAQSLVTQSMFWPALLPEQKLQMDHQHFFTSEIQPHAPVTHVRFTIHPDGGVSRLRLRGKPA</sequence>
<organism evidence="5 6">
    <name type="scientific">Tahibacter aquaticus</name>
    <dbReference type="NCBI Taxonomy" id="520092"/>
    <lineage>
        <taxon>Bacteria</taxon>
        <taxon>Pseudomonadati</taxon>
        <taxon>Pseudomonadota</taxon>
        <taxon>Gammaproteobacteria</taxon>
        <taxon>Lysobacterales</taxon>
        <taxon>Rhodanobacteraceae</taxon>
        <taxon>Tahibacter</taxon>
    </lineage>
</organism>
<dbReference type="GO" id="GO:0004037">
    <property type="term" value="F:allantoicase activity"/>
    <property type="evidence" value="ECO:0007669"/>
    <property type="project" value="UniProtKB-UniRule"/>
</dbReference>
<dbReference type="PANTHER" id="PTHR12045:SF3">
    <property type="entry name" value="INACTIVE ALLANTOICASE-RELATED"/>
    <property type="match status" value="1"/>
</dbReference>
<dbReference type="OrthoDB" id="2078334at2"/>
<comment type="pathway">
    <text evidence="3">Nitrogen metabolism; (S)-allantoin degradation; (S)-ureidoglycolate from allantoate (aminidohydrolase route): step 1/1.</text>
</comment>
<dbReference type="Proteomes" id="UP000295293">
    <property type="component" value="Unassembled WGS sequence"/>
</dbReference>
<keyword evidence="6" id="KW-1185">Reference proteome</keyword>
<dbReference type="InterPro" id="IPR015908">
    <property type="entry name" value="Allantoicase_dom"/>
</dbReference>
<evidence type="ECO:0000256" key="3">
    <source>
        <dbReference type="HAMAP-Rule" id="MF_00813"/>
    </source>
</evidence>
<dbReference type="RefSeq" id="WP_133821260.1">
    <property type="nucleotide sequence ID" value="NZ_SNZH01000019.1"/>
</dbReference>
<dbReference type="PANTHER" id="PTHR12045">
    <property type="entry name" value="ALLANTOICASE"/>
    <property type="match status" value="1"/>
</dbReference>
<dbReference type="InterPro" id="IPR005164">
    <property type="entry name" value="Allantoicase"/>
</dbReference>
<evidence type="ECO:0000259" key="4">
    <source>
        <dbReference type="Pfam" id="PF03561"/>
    </source>
</evidence>
<comment type="caution">
    <text evidence="5">The sequence shown here is derived from an EMBL/GenBank/DDBJ whole genome shotgun (WGS) entry which is preliminary data.</text>
</comment>